<dbReference type="InterPro" id="IPR035892">
    <property type="entry name" value="C2_domain_sf"/>
</dbReference>
<dbReference type="Pfam" id="PF00616">
    <property type="entry name" value="RasGAP"/>
    <property type="match status" value="1"/>
</dbReference>
<dbReference type="GO" id="GO:0005096">
    <property type="term" value="F:GTPase activator activity"/>
    <property type="evidence" value="ECO:0007669"/>
    <property type="project" value="UniProtKB-KW"/>
</dbReference>
<dbReference type="InterPro" id="IPR008936">
    <property type="entry name" value="Rho_GTPase_activation_prot"/>
</dbReference>
<dbReference type="SUPFAM" id="SSF49562">
    <property type="entry name" value="C2 domain (Calcium/lipid-binding domain, CaLB)"/>
    <property type="match status" value="1"/>
</dbReference>
<dbReference type="InterPro" id="IPR023152">
    <property type="entry name" value="RasGAP_CS"/>
</dbReference>
<name>A0AAV5QLY6_9ASCO</name>
<dbReference type="RefSeq" id="XP_064852173.1">
    <property type="nucleotide sequence ID" value="XM_064996101.1"/>
</dbReference>
<feature type="compositionally biased region" description="Low complexity" evidence="2">
    <location>
        <begin position="1249"/>
        <end position="1267"/>
    </location>
</feature>
<feature type="region of interest" description="Disordered" evidence="2">
    <location>
        <begin position="83"/>
        <end position="113"/>
    </location>
</feature>
<protein>
    <submittedName>
        <fullName evidence="4">GTPase-activating protein</fullName>
    </submittedName>
</protein>
<evidence type="ECO:0000259" key="3">
    <source>
        <dbReference type="PROSITE" id="PS50018"/>
    </source>
</evidence>
<dbReference type="InterPro" id="IPR039360">
    <property type="entry name" value="Ras_GTPase"/>
</dbReference>
<dbReference type="PANTHER" id="PTHR10194">
    <property type="entry name" value="RAS GTPASE-ACTIVATING PROTEINS"/>
    <property type="match status" value="1"/>
</dbReference>
<dbReference type="EMBL" id="BTFZ01000004">
    <property type="protein sequence ID" value="GMM35173.1"/>
    <property type="molecule type" value="Genomic_DNA"/>
</dbReference>
<dbReference type="PROSITE" id="PS50018">
    <property type="entry name" value="RAS_GTPASE_ACTIV_2"/>
    <property type="match status" value="1"/>
</dbReference>
<comment type="caution">
    <text evidence="4">The sequence shown here is derived from an EMBL/GenBank/DDBJ whole genome shotgun (WGS) entry which is preliminary data.</text>
</comment>
<dbReference type="PANTHER" id="PTHR10194:SF60">
    <property type="entry name" value="RAS GTPASE-ACTIVATING PROTEIN RASKOL"/>
    <property type="match status" value="1"/>
</dbReference>
<dbReference type="PROSITE" id="PS00509">
    <property type="entry name" value="RAS_GTPASE_ACTIV_1"/>
    <property type="match status" value="1"/>
</dbReference>
<dbReference type="GO" id="GO:0007165">
    <property type="term" value="P:signal transduction"/>
    <property type="evidence" value="ECO:0007669"/>
    <property type="project" value="UniProtKB-ARBA"/>
</dbReference>
<keyword evidence="1" id="KW-0343">GTPase activation</keyword>
<dbReference type="SUPFAM" id="SSF48350">
    <property type="entry name" value="GTPase activation domain, GAP"/>
    <property type="match status" value="1"/>
</dbReference>
<dbReference type="GeneID" id="90073152"/>
<reference evidence="4 5" key="1">
    <citation type="journal article" date="2023" name="Elife">
        <title>Identification of key yeast species and microbe-microbe interactions impacting larval growth of Drosophila in the wild.</title>
        <authorList>
            <person name="Mure A."/>
            <person name="Sugiura Y."/>
            <person name="Maeda R."/>
            <person name="Honda K."/>
            <person name="Sakurai N."/>
            <person name="Takahashi Y."/>
            <person name="Watada M."/>
            <person name="Katoh T."/>
            <person name="Gotoh A."/>
            <person name="Gotoh Y."/>
            <person name="Taniguchi I."/>
            <person name="Nakamura K."/>
            <person name="Hayashi T."/>
            <person name="Katayama T."/>
            <person name="Uemura T."/>
            <person name="Hattori Y."/>
        </authorList>
    </citation>
    <scope>NUCLEOTIDE SEQUENCE [LARGE SCALE GENOMIC DNA]</scope>
    <source>
        <strain evidence="4 5">SC-9</strain>
    </source>
</reference>
<dbReference type="InterPro" id="IPR001936">
    <property type="entry name" value="RasGAP_dom"/>
</dbReference>
<sequence length="1292" mass="144709">MMSSRSAVSSRSFTTDDLRHYMVQDKGSFTGDLEWSDDNSQWQTNTLQINSIGQLTISYSVSQCAEVDNNAIKLKNHKLFNLGRSATSRNSNNRKSSFQKRRQQDDPDSSIDISTNPYSDVIIRNLHSSSVSLSVHNGISTIQVVSVNKEKCYFKSINNEKPQFVRFLANLMVWQNMNVYGIHNKYFNIPLPFATMNNPQNMLNINNGGANNDNPKKDSVAMSQSILIYDDDDEDNVIVINKEEKNLLVCRFKVYGPIPKNQRKNLEIPGPRNPLYPSDQYKDVQEGWFYAMGVVKSNGILDLLSEYDGTLLYSINVSTLIRSEIRQVHHSIFENSNVLFLGVIEELRDSNMNSNLCPTSQRPPFFLPSPVVKFNELRNFPVQRILLSFPLHIDLEDWFVALKSLAAGEYVGISSQYSTKSSFRIYKKLHVDVLEANLSDCPVENSDSDDLDDEGNIAPPKLYTDIIFWDSTWARTSIVQSSKSPFWREEFVFDLPILTSGFQMLIKKCVPSSVLNAVAKKQKNKTSKIEQPELAAGDKFYSELDTIVGIVTITEEIIDESKGKETWVPVYSPTNNLVPIGQICVRLSLKEWHILLPSNFDTLQKMLINTSLADIIEFLSSSDLTSKYEDLEEISNMMLDIFQALHKEELWFSELIDFELRKVGVVARSNHAKSGSMMRANGMSTNFFNTLFRGNSILSKTFEKYNLRVGQEFLEKVVGEFVLQVAEDNYDCEIDPARIRGSTEEKEAIIDENFMKLFDYVEMIWEKIYNSCNDLPAPIRRELEIFRNKLENCGFLNDPNDLDINKSQSNLALNCVTGFLFLRLICPAILNPKLFFLIKDHQTGNIKRTLTLISKILLTLSNRTRFGAKEPWLIKMNYFLEQHESELLEYLDIITNRKLDHRPKILDLSDTVIRPDISISPQISIELPTNPFLIDKYFRLTQLATILAAELENQQDEFNFSDMGNSSGPGSVRNSFKIGSMKFDEQVMKNNNLAYASEELLRNLSQINAASKRVSMMSLGAGGGINSNRGSISTDLARHSQVSIGDVKQESYYLLKKISRLDYLLTSFENPSLIYGNWGKFVNTVIESSIIDQQRRILYLNINNSSSGGSWISDPNIKKLTNDGIASLKIKFTSPKNSTPPSTPTSPIRNSVGLGGRNGKTGGTASIILGAPPRLGKLIRSASSSTLGGRATVLDAFTGGGGGGTNESANNSFSGKPIDVRGNGRANSEMGHRGSAGAGINNQSIRYFQGSPGSLPSSPAGQASFGAASGGTTGGRSPFKKTFFWRKKNNAD</sequence>
<dbReference type="SMART" id="SM00323">
    <property type="entry name" value="RasGAP"/>
    <property type="match status" value="1"/>
</dbReference>
<feature type="region of interest" description="Disordered" evidence="2">
    <location>
        <begin position="1199"/>
        <end position="1292"/>
    </location>
</feature>
<accession>A0AAV5QLY6</accession>
<organism evidence="4 5">
    <name type="scientific">Saccharomycopsis crataegensis</name>
    <dbReference type="NCBI Taxonomy" id="43959"/>
    <lineage>
        <taxon>Eukaryota</taxon>
        <taxon>Fungi</taxon>
        <taxon>Dikarya</taxon>
        <taxon>Ascomycota</taxon>
        <taxon>Saccharomycotina</taxon>
        <taxon>Saccharomycetes</taxon>
        <taxon>Saccharomycopsidaceae</taxon>
        <taxon>Saccharomycopsis</taxon>
    </lineage>
</organism>
<dbReference type="Gene3D" id="1.10.506.10">
    <property type="entry name" value="GTPase Activation - p120gap, domain 1"/>
    <property type="match status" value="1"/>
</dbReference>
<feature type="compositionally biased region" description="Polar residues" evidence="2">
    <location>
        <begin position="84"/>
        <end position="96"/>
    </location>
</feature>
<dbReference type="CDD" id="cd00030">
    <property type="entry name" value="C2"/>
    <property type="match status" value="1"/>
</dbReference>
<dbReference type="CDD" id="cd05137">
    <property type="entry name" value="RasGAP_CLA2_BUD2"/>
    <property type="match status" value="1"/>
</dbReference>
<feature type="region of interest" description="Disordered" evidence="2">
    <location>
        <begin position="1132"/>
        <end position="1157"/>
    </location>
</feature>
<dbReference type="Proteomes" id="UP001360560">
    <property type="component" value="Unassembled WGS sequence"/>
</dbReference>
<feature type="domain" description="Ras-GAP" evidence="3">
    <location>
        <begin position="630"/>
        <end position="862"/>
    </location>
</feature>
<evidence type="ECO:0000256" key="1">
    <source>
        <dbReference type="ARBA" id="ARBA00022468"/>
    </source>
</evidence>
<gene>
    <name evidence="4" type="ORF">DASC09_024980</name>
</gene>
<proteinExistence type="predicted"/>
<evidence type="ECO:0000313" key="5">
    <source>
        <dbReference type="Proteomes" id="UP001360560"/>
    </source>
</evidence>
<evidence type="ECO:0000313" key="4">
    <source>
        <dbReference type="EMBL" id="GMM35173.1"/>
    </source>
</evidence>
<feature type="compositionally biased region" description="Basic residues" evidence="2">
    <location>
        <begin position="1283"/>
        <end position="1292"/>
    </location>
</feature>
<evidence type="ECO:0000256" key="2">
    <source>
        <dbReference type="SAM" id="MobiDB-lite"/>
    </source>
</evidence>
<keyword evidence="5" id="KW-1185">Reference proteome</keyword>